<evidence type="ECO:0000259" key="2">
    <source>
        <dbReference type="Pfam" id="PF00646"/>
    </source>
</evidence>
<dbReference type="SUPFAM" id="SSF81383">
    <property type="entry name" value="F-box domain"/>
    <property type="match status" value="1"/>
</dbReference>
<proteinExistence type="predicted"/>
<keyword evidence="1" id="KW-0812">Transmembrane</keyword>
<gene>
    <name evidence="4" type="ORF">SLEP1_g10667</name>
</gene>
<dbReference type="NCBIfam" id="TIGR01640">
    <property type="entry name" value="F_box_assoc_1"/>
    <property type="match status" value="1"/>
</dbReference>
<dbReference type="Proteomes" id="UP001054252">
    <property type="component" value="Unassembled WGS sequence"/>
</dbReference>
<comment type="caution">
    <text evidence="4">The sequence shown here is derived from an EMBL/GenBank/DDBJ whole genome shotgun (WGS) entry which is preliminary data.</text>
</comment>
<dbReference type="InterPro" id="IPR036047">
    <property type="entry name" value="F-box-like_dom_sf"/>
</dbReference>
<dbReference type="InterPro" id="IPR006527">
    <property type="entry name" value="F-box-assoc_dom_typ1"/>
</dbReference>
<evidence type="ECO:0000256" key="1">
    <source>
        <dbReference type="SAM" id="Phobius"/>
    </source>
</evidence>
<keyword evidence="1" id="KW-1133">Transmembrane helix</keyword>
<dbReference type="InterPro" id="IPR050796">
    <property type="entry name" value="SCF_F-box_component"/>
</dbReference>
<feature type="domain" description="F-box associated beta-propeller type 1" evidence="3">
    <location>
        <begin position="97"/>
        <end position="193"/>
    </location>
</feature>
<dbReference type="InterPro" id="IPR001810">
    <property type="entry name" value="F-box_dom"/>
</dbReference>
<sequence length="406" mass="45817">MVRFFPIDHIGDIPCRLPVKSLVRFKSLSRPWHSLMDDPCFVGSHLKHATETNRGSKLITRFLSELDLLCAEDLDSLGTGNLVKLGLPTKNNWSECISLLGSCNGLICLGDCENLILWNKLTGEYRNVGLPPGALNQEQKLLPFRSHGFGYDSKNDDYKIMGIVDYYSKGYVFRRHEIKVYSLRNNTWKSIQCRLPFFSGGAKTEDQMGKGLLACGALNWLAFWDDWIVTTNIFSSILLTLQLSKVGRHADVDVWVIEDMVKNSWTKLLRIPGDSLLKFMRPLAYLRSSNEILFKSDLSGFLWYNPGNGELEDVYTGYDGCIPAAPEICLDTLVSISAYSDCQHRKTKEKSEKRPNISVNQKQGNIFKSRGADSSTLAILVDLIVPVAFVCLIIILVKEVCHLCRY</sequence>
<dbReference type="PANTHER" id="PTHR31672:SF13">
    <property type="entry name" value="F-BOX PROTEIN CPR30-LIKE"/>
    <property type="match status" value="1"/>
</dbReference>
<name>A0AAV5IK58_9ROSI</name>
<protein>
    <submittedName>
        <fullName evidence="4">Uncharacterized protein</fullName>
    </submittedName>
</protein>
<evidence type="ECO:0000259" key="3">
    <source>
        <dbReference type="Pfam" id="PF07734"/>
    </source>
</evidence>
<keyword evidence="5" id="KW-1185">Reference proteome</keyword>
<feature type="transmembrane region" description="Helical" evidence="1">
    <location>
        <begin position="377"/>
        <end position="397"/>
    </location>
</feature>
<dbReference type="Pfam" id="PF00646">
    <property type="entry name" value="F-box"/>
    <property type="match status" value="1"/>
</dbReference>
<reference evidence="4 5" key="1">
    <citation type="journal article" date="2021" name="Commun. Biol.">
        <title>The genome of Shorea leprosula (Dipterocarpaceae) highlights the ecological relevance of drought in aseasonal tropical rainforests.</title>
        <authorList>
            <person name="Ng K.K.S."/>
            <person name="Kobayashi M.J."/>
            <person name="Fawcett J.A."/>
            <person name="Hatakeyama M."/>
            <person name="Paape T."/>
            <person name="Ng C.H."/>
            <person name="Ang C.C."/>
            <person name="Tnah L.H."/>
            <person name="Lee C.T."/>
            <person name="Nishiyama T."/>
            <person name="Sese J."/>
            <person name="O'Brien M.J."/>
            <person name="Copetti D."/>
            <person name="Mohd Noor M.I."/>
            <person name="Ong R.C."/>
            <person name="Putra M."/>
            <person name="Sireger I.Z."/>
            <person name="Indrioko S."/>
            <person name="Kosugi Y."/>
            <person name="Izuno A."/>
            <person name="Isagi Y."/>
            <person name="Lee S.L."/>
            <person name="Shimizu K.K."/>
        </authorList>
    </citation>
    <scope>NUCLEOTIDE SEQUENCE [LARGE SCALE GENOMIC DNA]</scope>
    <source>
        <strain evidence="4">214</strain>
    </source>
</reference>
<dbReference type="Pfam" id="PF07734">
    <property type="entry name" value="FBA_1"/>
    <property type="match status" value="1"/>
</dbReference>
<feature type="domain" description="F-box" evidence="2">
    <location>
        <begin position="6"/>
        <end position="41"/>
    </location>
</feature>
<evidence type="ECO:0000313" key="5">
    <source>
        <dbReference type="Proteomes" id="UP001054252"/>
    </source>
</evidence>
<evidence type="ECO:0000313" key="4">
    <source>
        <dbReference type="EMBL" id="GKU97524.1"/>
    </source>
</evidence>
<accession>A0AAV5IK58</accession>
<dbReference type="EMBL" id="BPVZ01000011">
    <property type="protein sequence ID" value="GKU97524.1"/>
    <property type="molecule type" value="Genomic_DNA"/>
</dbReference>
<dbReference type="InterPro" id="IPR017451">
    <property type="entry name" value="F-box-assoc_interact_dom"/>
</dbReference>
<dbReference type="AlphaFoldDB" id="A0AAV5IK58"/>
<organism evidence="4 5">
    <name type="scientific">Rubroshorea leprosula</name>
    <dbReference type="NCBI Taxonomy" id="152421"/>
    <lineage>
        <taxon>Eukaryota</taxon>
        <taxon>Viridiplantae</taxon>
        <taxon>Streptophyta</taxon>
        <taxon>Embryophyta</taxon>
        <taxon>Tracheophyta</taxon>
        <taxon>Spermatophyta</taxon>
        <taxon>Magnoliopsida</taxon>
        <taxon>eudicotyledons</taxon>
        <taxon>Gunneridae</taxon>
        <taxon>Pentapetalae</taxon>
        <taxon>rosids</taxon>
        <taxon>malvids</taxon>
        <taxon>Malvales</taxon>
        <taxon>Dipterocarpaceae</taxon>
        <taxon>Rubroshorea</taxon>
    </lineage>
</organism>
<dbReference type="PANTHER" id="PTHR31672">
    <property type="entry name" value="BNACNNG10540D PROTEIN"/>
    <property type="match status" value="1"/>
</dbReference>
<keyword evidence="1" id="KW-0472">Membrane</keyword>